<dbReference type="GO" id="GO:0005524">
    <property type="term" value="F:ATP binding"/>
    <property type="evidence" value="ECO:0007669"/>
    <property type="project" value="InterPro"/>
</dbReference>
<protein>
    <recommendedName>
        <fullName evidence="1">Protein kinase domain-containing protein</fullName>
    </recommendedName>
</protein>
<keyword evidence="3" id="KW-1185">Reference proteome</keyword>
<evidence type="ECO:0000313" key="3">
    <source>
        <dbReference type="Proteomes" id="UP000027821"/>
    </source>
</evidence>
<accession>A0A074KQN3</accession>
<dbReference type="Proteomes" id="UP000027821">
    <property type="component" value="Unassembled WGS sequence"/>
</dbReference>
<feature type="domain" description="Protein kinase" evidence="1">
    <location>
        <begin position="25"/>
        <end position="346"/>
    </location>
</feature>
<dbReference type="EMBL" id="JMIH01000026">
    <property type="protein sequence ID" value="KEO72251.1"/>
    <property type="molecule type" value="Genomic_DNA"/>
</dbReference>
<dbReference type="GO" id="GO:0004672">
    <property type="term" value="F:protein kinase activity"/>
    <property type="evidence" value="ECO:0007669"/>
    <property type="project" value="InterPro"/>
</dbReference>
<dbReference type="Gene3D" id="1.10.510.10">
    <property type="entry name" value="Transferase(Phosphotransferase) domain 1"/>
    <property type="match status" value="1"/>
</dbReference>
<name>A0A074KQN3_9BACT</name>
<dbReference type="eggNOG" id="COG4733">
    <property type="taxonomic scope" value="Bacteria"/>
</dbReference>
<proteinExistence type="predicted"/>
<dbReference type="OrthoDB" id="5464673at2"/>
<dbReference type="AlphaFoldDB" id="A0A074KQN3"/>
<comment type="caution">
    <text evidence="2">The sequence shown here is derived from an EMBL/GenBank/DDBJ whole genome shotgun (WGS) entry which is preliminary data.</text>
</comment>
<sequence>MKVIQVIQSKTSELNPEFNSVKLIEIDDIPFDSGAFGEVYFCNSLNGTSIPTKQVLKIFIDDGSGSAKRGYDTIVKLQEQIISHNNYLKQKNEKSIQQVNALGALPQFSYEGVLNGKKVLGYSANLLLQEDWMLFGQIFNEEDLDKRKQLRNNFYNMPVDHRVKMAYDLVEAFSHLEQMKFIYADLNPKNFFVNEKDGKLCLIDYEGGAINDNPETYGKPGEWLAPEIQKQLLNSNSPVIKVDLNTDTWAVAIAIHFMLFPFHPLFFLKVRGEKEMVDYFKKHKWSDIDKNNPNFRTEHTGTYDWYIDKLNTQINPALFKAFKDTINNGYNNRSMRLSYRQWINVLGGVMLPPTIKSFVSDRAAVINGAPVTLKWKVENAHTIIIDNQVGDVTGKTEIKVIPVKDVIYTLKATGYFGEVEADVDIKLFPTPVLECLKIPMPEFTSRVNLNPIQISSPKIDVSINFESLISPRPIFTEKSNELRTLKPQHKPKNELNLSSIYESIRRKIST</sequence>
<dbReference type="InterPro" id="IPR011009">
    <property type="entry name" value="Kinase-like_dom_sf"/>
</dbReference>
<evidence type="ECO:0000259" key="1">
    <source>
        <dbReference type="SMART" id="SM00220"/>
    </source>
</evidence>
<dbReference type="SMART" id="SM00220">
    <property type="entry name" value="S_TKc"/>
    <property type="match status" value="1"/>
</dbReference>
<gene>
    <name evidence="2" type="ORF">EL17_18805</name>
</gene>
<dbReference type="InterPro" id="IPR000719">
    <property type="entry name" value="Prot_kinase_dom"/>
</dbReference>
<dbReference type="SUPFAM" id="SSF56112">
    <property type="entry name" value="Protein kinase-like (PK-like)"/>
    <property type="match status" value="1"/>
</dbReference>
<organism evidence="2 3">
    <name type="scientific">Anditalea andensis</name>
    <dbReference type="NCBI Taxonomy" id="1048983"/>
    <lineage>
        <taxon>Bacteria</taxon>
        <taxon>Pseudomonadati</taxon>
        <taxon>Bacteroidota</taxon>
        <taxon>Cytophagia</taxon>
        <taxon>Cytophagales</taxon>
        <taxon>Cytophagaceae</taxon>
        <taxon>Anditalea</taxon>
    </lineage>
</organism>
<dbReference type="RefSeq" id="WP_035077956.1">
    <property type="nucleotide sequence ID" value="NZ_JMIH01000026.1"/>
</dbReference>
<reference evidence="2 3" key="1">
    <citation type="submission" date="2014-04" db="EMBL/GenBank/DDBJ databases">
        <title>Characterization and application of a salt tolerant electro-active bacterium.</title>
        <authorList>
            <person name="Yang L."/>
            <person name="Wei S."/>
            <person name="Tay Q.X.M."/>
        </authorList>
    </citation>
    <scope>NUCLEOTIDE SEQUENCE [LARGE SCALE GENOMIC DNA]</scope>
    <source>
        <strain evidence="2 3">LY1</strain>
    </source>
</reference>
<dbReference type="STRING" id="1048983.EL17_18805"/>
<evidence type="ECO:0000313" key="2">
    <source>
        <dbReference type="EMBL" id="KEO72251.1"/>
    </source>
</evidence>
<dbReference type="Pfam" id="PF00069">
    <property type="entry name" value="Pkinase"/>
    <property type="match status" value="1"/>
</dbReference>